<evidence type="ECO:0000256" key="5">
    <source>
        <dbReference type="ARBA" id="ARBA00022448"/>
    </source>
</evidence>
<evidence type="ECO:0000256" key="8">
    <source>
        <dbReference type="ARBA" id="ARBA00022816"/>
    </source>
</evidence>
<dbReference type="GO" id="GO:0051028">
    <property type="term" value="P:mRNA transport"/>
    <property type="evidence" value="ECO:0007669"/>
    <property type="project" value="UniProtKB-KW"/>
</dbReference>
<dbReference type="GO" id="GO:0031080">
    <property type="term" value="C:nuclear pore outer ring"/>
    <property type="evidence" value="ECO:0007669"/>
    <property type="project" value="TreeGrafter"/>
</dbReference>
<evidence type="ECO:0000256" key="10">
    <source>
        <dbReference type="ARBA" id="ARBA00023010"/>
    </source>
</evidence>
<comment type="subcellular location">
    <subcellularLocation>
        <location evidence="1">Lysosome</location>
    </subcellularLocation>
    <subcellularLocation>
        <location evidence="2">Nucleus</location>
        <location evidence="2">Nuclear pore complex</location>
    </subcellularLocation>
</comment>
<dbReference type="OrthoDB" id="364224at2759"/>
<dbReference type="SMART" id="SM00320">
    <property type="entry name" value="WD40"/>
    <property type="match status" value="1"/>
</dbReference>
<reference evidence="14 15" key="1">
    <citation type="journal article" date="2016" name="Genome Biol. Evol.">
        <title>Gene Family Evolution Reflects Adaptation to Soil Environmental Stressors in the Genome of the Collembolan Orchesella cincta.</title>
        <authorList>
            <person name="Faddeeva-Vakhrusheva A."/>
            <person name="Derks M.F."/>
            <person name="Anvar S.Y."/>
            <person name="Agamennone V."/>
            <person name="Suring W."/>
            <person name="Smit S."/>
            <person name="van Straalen N.M."/>
            <person name="Roelofs D."/>
        </authorList>
    </citation>
    <scope>NUCLEOTIDE SEQUENCE [LARGE SCALE GENOMIC DNA]</scope>
    <source>
        <tissue evidence="14">Mixed pool</tissue>
    </source>
</reference>
<evidence type="ECO:0000313" key="15">
    <source>
        <dbReference type="Proteomes" id="UP000094527"/>
    </source>
</evidence>
<sequence length="114" mass="13030">MGEETKLVGHTDWFVTWHGLLALDSRKEKLHCSQDRKVIIWVNKQGDGMSYTPEPLHVFPDVIWHVSWNFVGDVLAVSGGDNQVSLWKHRGSDEWECISDSSKLSEQRAKTVKP</sequence>
<evidence type="ECO:0000256" key="6">
    <source>
        <dbReference type="ARBA" id="ARBA00022574"/>
    </source>
</evidence>
<evidence type="ECO:0000313" key="14">
    <source>
        <dbReference type="EMBL" id="ODM86529.1"/>
    </source>
</evidence>
<dbReference type="GO" id="GO:0006606">
    <property type="term" value="P:protein import into nucleus"/>
    <property type="evidence" value="ECO:0007669"/>
    <property type="project" value="TreeGrafter"/>
</dbReference>
<evidence type="ECO:0000256" key="2">
    <source>
        <dbReference type="ARBA" id="ARBA00004567"/>
    </source>
</evidence>
<keyword evidence="13" id="KW-0539">Nucleus</keyword>
<evidence type="ECO:0000256" key="4">
    <source>
        <dbReference type="ARBA" id="ARBA00019195"/>
    </source>
</evidence>
<evidence type="ECO:0000256" key="13">
    <source>
        <dbReference type="ARBA" id="ARBA00023242"/>
    </source>
</evidence>
<name>A0A1D2M0P2_ORCCI</name>
<organism evidence="14 15">
    <name type="scientific">Orchesella cincta</name>
    <name type="common">Springtail</name>
    <name type="synonym">Podura cincta</name>
    <dbReference type="NCBI Taxonomy" id="48709"/>
    <lineage>
        <taxon>Eukaryota</taxon>
        <taxon>Metazoa</taxon>
        <taxon>Ecdysozoa</taxon>
        <taxon>Arthropoda</taxon>
        <taxon>Hexapoda</taxon>
        <taxon>Collembola</taxon>
        <taxon>Entomobryomorpha</taxon>
        <taxon>Entomobryoidea</taxon>
        <taxon>Orchesellidae</taxon>
        <taxon>Orchesellinae</taxon>
        <taxon>Orchesella</taxon>
    </lineage>
</organism>
<dbReference type="EMBL" id="LJIJ01008421">
    <property type="protein sequence ID" value="ODM86529.1"/>
    <property type="molecule type" value="Genomic_DNA"/>
</dbReference>
<dbReference type="InterPro" id="IPR037363">
    <property type="entry name" value="Sec13/Seh1_fam"/>
</dbReference>
<evidence type="ECO:0000256" key="12">
    <source>
        <dbReference type="ARBA" id="ARBA00023228"/>
    </source>
</evidence>
<comment type="similarity">
    <text evidence="3">Belongs to the WD repeat SEC13 family.</text>
</comment>
<dbReference type="PANTHER" id="PTHR11024:SF2">
    <property type="entry name" value="PROTEIN SEC13 HOMOLOG"/>
    <property type="match status" value="1"/>
</dbReference>
<dbReference type="InterPro" id="IPR015943">
    <property type="entry name" value="WD40/YVTN_repeat-like_dom_sf"/>
</dbReference>
<dbReference type="GO" id="GO:0032527">
    <property type="term" value="P:protein exit from endoplasmic reticulum"/>
    <property type="evidence" value="ECO:0007669"/>
    <property type="project" value="TreeGrafter"/>
</dbReference>
<keyword evidence="10" id="KW-0811">Translocation</keyword>
<protein>
    <recommendedName>
        <fullName evidence="4">Protein SEC13 homolog</fullName>
    </recommendedName>
</protein>
<evidence type="ECO:0000256" key="1">
    <source>
        <dbReference type="ARBA" id="ARBA00004371"/>
    </source>
</evidence>
<accession>A0A1D2M0P2</accession>
<dbReference type="AlphaFoldDB" id="A0A1D2M0P2"/>
<dbReference type="Proteomes" id="UP000094527">
    <property type="component" value="Unassembled WGS sequence"/>
</dbReference>
<keyword evidence="6" id="KW-0853">WD repeat</keyword>
<evidence type="ECO:0000256" key="11">
    <source>
        <dbReference type="ARBA" id="ARBA00023132"/>
    </source>
</evidence>
<keyword evidence="9" id="KW-0653">Protein transport</keyword>
<gene>
    <name evidence="14" type="ORF">Ocin01_20153</name>
</gene>
<evidence type="ECO:0000256" key="9">
    <source>
        <dbReference type="ARBA" id="ARBA00022927"/>
    </source>
</evidence>
<dbReference type="GO" id="GO:0005764">
    <property type="term" value="C:lysosome"/>
    <property type="evidence" value="ECO:0007669"/>
    <property type="project" value="UniProtKB-SubCell"/>
</dbReference>
<dbReference type="GO" id="GO:0032008">
    <property type="term" value="P:positive regulation of TOR signaling"/>
    <property type="evidence" value="ECO:0007669"/>
    <property type="project" value="TreeGrafter"/>
</dbReference>
<dbReference type="SUPFAM" id="SSF50978">
    <property type="entry name" value="WD40 repeat-like"/>
    <property type="match status" value="1"/>
</dbReference>
<evidence type="ECO:0000256" key="7">
    <source>
        <dbReference type="ARBA" id="ARBA00022737"/>
    </source>
</evidence>
<keyword evidence="15" id="KW-1185">Reference proteome</keyword>
<dbReference type="GO" id="GO:0005198">
    <property type="term" value="F:structural molecule activity"/>
    <property type="evidence" value="ECO:0007669"/>
    <property type="project" value="InterPro"/>
</dbReference>
<comment type="caution">
    <text evidence="14">The sequence shown here is derived from an EMBL/GenBank/DDBJ whole genome shotgun (WGS) entry which is preliminary data.</text>
</comment>
<evidence type="ECO:0000256" key="3">
    <source>
        <dbReference type="ARBA" id="ARBA00010102"/>
    </source>
</evidence>
<dbReference type="STRING" id="48709.A0A1D2M0P2"/>
<dbReference type="PANTHER" id="PTHR11024">
    <property type="entry name" value="NUCLEAR PORE COMPLEX PROTEIN SEC13 / SEH1 FAMILY MEMBER"/>
    <property type="match status" value="1"/>
</dbReference>
<dbReference type="Gene3D" id="2.130.10.10">
    <property type="entry name" value="YVTN repeat-like/Quinoprotein amine dehydrogenase"/>
    <property type="match status" value="1"/>
</dbReference>
<keyword evidence="7" id="KW-0677">Repeat</keyword>
<keyword evidence="8" id="KW-0509">mRNA transport</keyword>
<proteinExistence type="inferred from homology"/>
<dbReference type="InterPro" id="IPR036322">
    <property type="entry name" value="WD40_repeat_dom_sf"/>
</dbReference>
<dbReference type="GO" id="GO:0030127">
    <property type="term" value="C:COPII vesicle coat"/>
    <property type="evidence" value="ECO:0007669"/>
    <property type="project" value="TreeGrafter"/>
</dbReference>
<keyword evidence="5" id="KW-0813">Transport</keyword>
<dbReference type="InterPro" id="IPR001680">
    <property type="entry name" value="WD40_rpt"/>
</dbReference>
<keyword evidence="12" id="KW-0458">Lysosome</keyword>
<dbReference type="GO" id="GO:0090114">
    <property type="term" value="P:COPII-coated vesicle budding"/>
    <property type="evidence" value="ECO:0007669"/>
    <property type="project" value="TreeGrafter"/>
</dbReference>
<keyword evidence="11" id="KW-0906">Nuclear pore complex</keyword>